<accession>A0ABU7MI61</accession>
<sequence length="108" mass="11008">MSQADRVVPPTAGDVAEAVVAVPGVTGLYGGVFGEIATYLPGGRVNGVVLSDESAEVHIIVDMTRDLHDVAISVRDVVRDLTGAPVIVIIEDVTVGSDQVGATGGAQR</sequence>
<protein>
    <submittedName>
        <fullName evidence="1">Asp23/Gls24 family envelope stress response protein</fullName>
    </submittedName>
</protein>
<proteinExistence type="predicted"/>
<gene>
    <name evidence="1" type="ORF">VZC37_20790</name>
</gene>
<dbReference type="RefSeq" id="WP_330435317.1">
    <property type="nucleotide sequence ID" value="NZ_JAZDUF010000007.1"/>
</dbReference>
<dbReference type="Proteomes" id="UP001347146">
    <property type="component" value="Unassembled WGS sequence"/>
</dbReference>
<reference evidence="1 2" key="1">
    <citation type="submission" date="2024-01" db="EMBL/GenBank/DDBJ databases">
        <title>Draft genome sequence of Gordonia sp. LSe1-13.</title>
        <authorList>
            <person name="Suphannarot A."/>
            <person name="Mingma R."/>
        </authorList>
    </citation>
    <scope>NUCLEOTIDE SEQUENCE [LARGE SCALE GENOMIC DNA]</scope>
    <source>
        <strain evidence="1 2">LSe1-13</strain>
    </source>
</reference>
<organism evidence="1 2">
    <name type="scientific">Gordonia sesuvii</name>
    <dbReference type="NCBI Taxonomy" id="3116777"/>
    <lineage>
        <taxon>Bacteria</taxon>
        <taxon>Bacillati</taxon>
        <taxon>Actinomycetota</taxon>
        <taxon>Actinomycetes</taxon>
        <taxon>Mycobacteriales</taxon>
        <taxon>Gordoniaceae</taxon>
        <taxon>Gordonia</taxon>
    </lineage>
</organism>
<evidence type="ECO:0000313" key="2">
    <source>
        <dbReference type="Proteomes" id="UP001347146"/>
    </source>
</evidence>
<keyword evidence="2" id="KW-1185">Reference proteome</keyword>
<name>A0ABU7MI61_9ACTN</name>
<comment type="caution">
    <text evidence="1">The sequence shown here is derived from an EMBL/GenBank/DDBJ whole genome shotgun (WGS) entry which is preliminary data.</text>
</comment>
<evidence type="ECO:0000313" key="1">
    <source>
        <dbReference type="EMBL" id="MEE3852789.1"/>
    </source>
</evidence>
<dbReference type="EMBL" id="JAZDUF010000007">
    <property type="protein sequence ID" value="MEE3852789.1"/>
    <property type="molecule type" value="Genomic_DNA"/>
</dbReference>